<dbReference type="InterPro" id="IPR011089">
    <property type="entry name" value="GmrSD_C"/>
</dbReference>
<reference evidence="4" key="1">
    <citation type="submission" date="2017-02" db="EMBL/GenBank/DDBJ databases">
        <title>Comparative genomics and description of representatives of a novel lineage of planctomycetes thriving in anoxic sediments.</title>
        <authorList>
            <person name="Spring S."/>
            <person name="Bunk B."/>
            <person name="Sproer C."/>
            <person name="Klenk H.-P."/>
        </authorList>
    </citation>
    <scope>NUCLEOTIDE SEQUENCE [LARGE SCALE GENOMIC DNA]</scope>
    <source>
        <strain evidence="4">L21-RPul-D3</strain>
    </source>
</reference>
<evidence type="ECO:0000259" key="2">
    <source>
        <dbReference type="Pfam" id="PF07510"/>
    </source>
</evidence>
<organism evidence="3 4">
    <name type="scientific">Sedimentisphaera cyanobacteriorum</name>
    <dbReference type="NCBI Taxonomy" id="1940790"/>
    <lineage>
        <taxon>Bacteria</taxon>
        <taxon>Pseudomonadati</taxon>
        <taxon>Planctomycetota</taxon>
        <taxon>Phycisphaerae</taxon>
        <taxon>Sedimentisphaerales</taxon>
        <taxon>Sedimentisphaeraceae</taxon>
        <taxon>Sedimentisphaera</taxon>
    </lineage>
</organism>
<evidence type="ECO:0000313" key="3">
    <source>
        <dbReference type="EMBL" id="AQQ09826.1"/>
    </source>
</evidence>
<feature type="domain" description="GmrSD restriction endonucleases C-terminal" evidence="2">
    <location>
        <begin position="432"/>
        <end position="566"/>
    </location>
</feature>
<dbReference type="EMBL" id="CP019633">
    <property type="protein sequence ID" value="AQQ09826.1"/>
    <property type="molecule type" value="Genomic_DNA"/>
</dbReference>
<dbReference type="OrthoDB" id="9798761at2"/>
<gene>
    <name evidence="3" type="ORF">L21SP3_01645</name>
</gene>
<accession>A0A1Q2HRF1</accession>
<protein>
    <recommendedName>
        <fullName evidence="5">DUF262 domain-containing protein</fullName>
    </recommendedName>
</protein>
<sequence length="574" mass="68169">MGYAVTGFQQEIMMANFGFGSRNETFTEMFGNGRGFYVPKFQRDYSWGEEQWDDFWQDLAELQASGEKGSQEPGESFHYMGYLVLEGSGGKNFRIIDGQQRITTINLMILSALKVLRGLSDQENSENEQREEQIRNRFIGEMDYVSLLTNRKLHLNANNDRFYEQTLVQLEDMPARRLSKSNDLLKKAFNWYYERIAESCKTSIDIANFISRLTEQLFFTTIYVRDEINAYSVFETLNARGVQLSPTDLVKNYFFSIVDNNAEYFDAVDRDWREIIEILQSEQIPDFLRIYWNSRRKLCRKSRLFKSLKKEIKSEKQVFDFLRDFRNNADIYRVFKNPEEGDLDPEQKMLLKELKLFRVKQPYPLLLRCFKMFKTSDFTKILKACSILSFRYNVICGLNPNEQEKEYNKICLELDHEKEAGFVIERLREIMPPDETFKSHFETKTLPKSRNKIARYILLELPKSRNKLDISFESSKYDIEHILPTNPQEENWQEFSSENLNIFSERIGNLCLLKKKENQHLGNKPYIYKLDVYKNSKFKTTQAIAEYYPQHWTPEAIDSRQKEMARLACEIWRF</sequence>
<dbReference type="PANTHER" id="PTHR35149">
    <property type="entry name" value="SLL5132 PROTEIN"/>
    <property type="match status" value="1"/>
</dbReference>
<dbReference type="Proteomes" id="UP000188273">
    <property type="component" value="Chromosome"/>
</dbReference>
<dbReference type="PANTHER" id="PTHR35149:SF2">
    <property type="entry name" value="DUF262 DOMAIN-CONTAINING PROTEIN"/>
    <property type="match status" value="1"/>
</dbReference>
<dbReference type="Pfam" id="PF03235">
    <property type="entry name" value="GmrSD_N"/>
    <property type="match status" value="1"/>
</dbReference>
<proteinExistence type="predicted"/>
<dbReference type="KEGG" id="pbu:L21SP3_01645"/>
<feature type="domain" description="GmrSD restriction endonucleases N-terminal" evidence="1">
    <location>
        <begin position="28"/>
        <end position="255"/>
    </location>
</feature>
<keyword evidence="4" id="KW-1185">Reference proteome</keyword>
<name>A0A1Q2HRF1_9BACT</name>
<evidence type="ECO:0000313" key="4">
    <source>
        <dbReference type="Proteomes" id="UP000188273"/>
    </source>
</evidence>
<dbReference type="Pfam" id="PF07510">
    <property type="entry name" value="GmrSD_C"/>
    <property type="match status" value="1"/>
</dbReference>
<dbReference type="RefSeq" id="WP_077540489.1">
    <property type="nucleotide sequence ID" value="NZ_CP019633.1"/>
</dbReference>
<dbReference type="STRING" id="1940790.L21SP3_01645"/>
<evidence type="ECO:0008006" key="5">
    <source>
        <dbReference type="Google" id="ProtNLM"/>
    </source>
</evidence>
<dbReference type="InterPro" id="IPR004919">
    <property type="entry name" value="GmrSD_N"/>
</dbReference>
<evidence type="ECO:0000259" key="1">
    <source>
        <dbReference type="Pfam" id="PF03235"/>
    </source>
</evidence>
<dbReference type="AlphaFoldDB" id="A0A1Q2HRF1"/>